<keyword evidence="13 18" id="KW-0472">Membrane</keyword>
<dbReference type="InterPro" id="IPR001264">
    <property type="entry name" value="Glyco_trans_51"/>
</dbReference>
<comment type="pathway">
    <text evidence="2">Cell wall biogenesis; peptidoglycan biosynthesis.</text>
</comment>
<evidence type="ECO:0000256" key="10">
    <source>
        <dbReference type="ARBA" id="ARBA00022801"/>
    </source>
</evidence>
<comment type="catalytic activity">
    <reaction evidence="17">
        <text>[GlcNAc-(1-&gt;4)-Mur2Ac(oyl-L-Ala-gamma-D-Glu-L-Lys-D-Ala-D-Ala)](n)-di-trans,octa-cis-undecaprenyl diphosphate + beta-D-GlcNAc-(1-&gt;4)-Mur2Ac(oyl-L-Ala-gamma-D-Glu-L-Lys-D-Ala-D-Ala)-di-trans,octa-cis-undecaprenyl diphosphate = [GlcNAc-(1-&gt;4)-Mur2Ac(oyl-L-Ala-gamma-D-Glu-L-Lys-D-Ala-D-Ala)](n+1)-di-trans,octa-cis-undecaprenyl diphosphate + di-trans,octa-cis-undecaprenyl diphosphate + H(+)</text>
        <dbReference type="Rhea" id="RHEA:23708"/>
        <dbReference type="Rhea" id="RHEA-COMP:9602"/>
        <dbReference type="Rhea" id="RHEA-COMP:9603"/>
        <dbReference type="ChEBI" id="CHEBI:15378"/>
        <dbReference type="ChEBI" id="CHEBI:58405"/>
        <dbReference type="ChEBI" id="CHEBI:60033"/>
        <dbReference type="ChEBI" id="CHEBI:78435"/>
        <dbReference type="EC" id="2.4.99.28"/>
    </reaction>
</comment>
<keyword evidence="15" id="KW-0961">Cell wall biogenesis/degradation</keyword>
<dbReference type="Proteomes" id="UP000590740">
    <property type="component" value="Unassembled WGS sequence"/>
</dbReference>
<accession>A0A7W7Y9U4</accession>
<dbReference type="InterPro" id="IPR050396">
    <property type="entry name" value="Glycosyltr_51/Transpeptidase"/>
</dbReference>
<dbReference type="InterPro" id="IPR036950">
    <property type="entry name" value="PBP_transglycosylase"/>
</dbReference>
<keyword evidence="7" id="KW-0645">Protease</keyword>
<dbReference type="GO" id="GO:0008658">
    <property type="term" value="F:penicillin binding"/>
    <property type="evidence" value="ECO:0007669"/>
    <property type="project" value="InterPro"/>
</dbReference>
<dbReference type="AlphaFoldDB" id="A0A7W7Y9U4"/>
<evidence type="ECO:0000256" key="9">
    <source>
        <dbReference type="ARBA" id="ARBA00022679"/>
    </source>
</evidence>
<dbReference type="Pfam" id="PF00905">
    <property type="entry name" value="Transpeptidase"/>
    <property type="match status" value="1"/>
</dbReference>
<dbReference type="EC" id="3.4.-.-" evidence="21"/>
<dbReference type="PANTHER" id="PTHR32282">
    <property type="entry name" value="BINDING PROTEIN TRANSPEPTIDASE, PUTATIVE-RELATED"/>
    <property type="match status" value="1"/>
</dbReference>
<dbReference type="EMBL" id="JACHIG010000003">
    <property type="protein sequence ID" value="MBB5032278.1"/>
    <property type="molecule type" value="Genomic_DNA"/>
</dbReference>
<sequence>MKKKTSEERKPTKSSLSRWQSLKRFCIIFALGGSLVCTLGAAVLVAYYSERAKAYDLTKLGDMPERTIVMDVKGVVLGRMHGENRIIVPLSEVSPWFVKALLAREDARFYKHGGVDYLGVLRATLRNLKELRVVQGASTLTMQLARNSFPDLDDRSLNRKLVEIMLARRIEKACTKDQIIEHYVNRIFYGPGIYGVQRASQVYFGKHASQLNLSEAAMIAGIIRSPARFSPFRNYEGALKERDTVLKRMLELKMITPEEEIAAKYADIALHAQPLFQSQGGYALDAVRRDLDLILEQQEIEDGGLQVYTTINKELQDAADDAVEKRLAAVEKQGGYAHPKKADFDKTWDGTQEVASTPYLQAALMVQDNTTGGILALVGGRDYRHSKYNRATMGERQIGSTVKPFVYAAAIASGFMPGTLINDAPIQPGEIDGASPGWNPQNSDGKFLGPTTLTDGIVKSRNTMTLRLGNYAGVDRVIDLLTNAGFAKPSERTPQIFIGNIGGNPRQLTSAISVFPNQGLRRRPFLIDRIIDKTGNIIYQTPVLESEVMTPSVAFLMRNILAQVLDRGTASSLRNEYGFKEPGGGKTGTTNDYKDAWFAGYTDRVSCGIWVGLDKPQTIVEGGYGGTLALPIWADVMKKAVALGYKTEVPKVSLPLSRVSLCRVSSQLATDGCAQAGTAYEDALPYDLVPQNFCAEHQGYHAPQRRGPPPGQGRGLFDRIRSWFQ</sequence>
<protein>
    <submittedName>
        <fullName evidence="21">Penicillin-binding protein 1A</fullName>
        <ecNumber evidence="21">2.4.1.-</ecNumber>
        <ecNumber evidence="21">3.4.-.-</ecNumber>
    </submittedName>
</protein>
<dbReference type="Gene3D" id="1.10.3810.10">
    <property type="entry name" value="Biosynthetic peptidoglycan transglycosylase-like"/>
    <property type="match status" value="1"/>
</dbReference>
<evidence type="ECO:0000256" key="4">
    <source>
        <dbReference type="ARBA" id="ARBA00007739"/>
    </source>
</evidence>
<keyword evidence="9 21" id="KW-0808">Transferase</keyword>
<evidence type="ECO:0000256" key="18">
    <source>
        <dbReference type="SAM" id="Phobius"/>
    </source>
</evidence>
<evidence type="ECO:0000256" key="7">
    <source>
        <dbReference type="ARBA" id="ARBA00022670"/>
    </source>
</evidence>
<dbReference type="PANTHER" id="PTHR32282:SF11">
    <property type="entry name" value="PENICILLIN-BINDING PROTEIN 1B"/>
    <property type="match status" value="1"/>
</dbReference>
<dbReference type="GO" id="GO:0030288">
    <property type="term" value="C:outer membrane-bounded periplasmic space"/>
    <property type="evidence" value="ECO:0007669"/>
    <property type="project" value="TreeGrafter"/>
</dbReference>
<name>A0A7W7Y9U4_9BACT</name>
<keyword evidence="18" id="KW-1133">Transmembrane helix</keyword>
<feature type="domain" description="Penicillin-binding protein transpeptidase" evidence="19">
    <location>
        <begin position="363"/>
        <end position="638"/>
    </location>
</feature>
<evidence type="ECO:0000256" key="6">
    <source>
        <dbReference type="ARBA" id="ARBA00022645"/>
    </source>
</evidence>
<dbReference type="EC" id="2.4.1.-" evidence="21"/>
<evidence type="ECO:0000256" key="8">
    <source>
        <dbReference type="ARBA" id="ARBA00022676"/>
    </source>
</evidence>
<evidence type="ECO:0000313" key="21">
    <source>
        <dbReference type="EMBL" id="MBB5032278.1"/>
    </source>
</evidence>
<keyword evidence="5" id="KW-1003">Cell membrane</keyword>
<evidence type="ECO:0000259" key="20">
    <source>
        <dbReference type="Pfam" id="PF00912"/>
    </source>
</evidence>
<evidence type="ECO:0000256" key="14">
    <source>
        <dbReference type="ARBA" id="ARBA00023268"/>
    </source>
</evidence>
<dbReference type="InterPro" id="IPR001460">
    <property type="entry name" value="PCN-bd_Tpept"/>
</dbReference>
<dbReference type="GO" id="GO:0008360">
    <property type="term" value="P:regulation of cell shape"/>
    <property type="evidence" value="ECO:0007669"/>
    <property type="project" value="UniProtKB-KW"/>
</dbReference>
<evidence type="ECO:0000256" key="2">
    <source>
        <dbReference type="ARBA" id="ARBA00004752"/>
    </source>
</evidence>
<dbReference type="Gene3D" id="3.40.710.10">
    <property type="entry name" value="DD-peptidase/beta-lactamase superfamily"/>
    <property type="match status" value="1"/>
</dbReference>
<keyword evidence="8 21" id="KW-0328">Glycosyltransferase</keyword>
<evidence type="ECO:0000256" key="3">
    <source>
        <dbReference type="ARBA" id="ARBA00007090"/>
    </source>
</evidence>
<keyword evidence="14" id="KW-0511">Multifunctional enzyme</keyword>
<dbReference type="NCBIfam" id="TIGR02074">
    <property type="entry name" value="PBP_1a_fam"/>
    <property type="match status" value="1"/>
</dbReference>
<keyword evidence="12" id="KW-0573">Peptidoglycan synthesis</keyword>
<dbReference type="InterPro" id="IPR023346">
    <property type="entry name" value="Lysozyme-like_dom_sf"/>
</dbReference>
<evidence type="ECO:0000256" key="1">
    <source>
        <dbReference type="ARBA" id="ARBA00004236"/>
    </source>
</evidence>
<dbReference type="GO" id="GO:0006508">
    <property type="term" value="P:proteolysis"/>
    <property type="evidence" value="ECO:0007669"/>
    <property type="project" value="UniProtKB-KW"/>
</dbReference>
<feature type="transmembrane region" description="Helical" evidence="18">
    <location>
        <begin position="25"/>
        <end position="48"/>
    </location>
</feature>
<dbReference type="GO" id="GO:0005886">
    <property type="term" value="C:plasma membrane"/>
    <property type="evidence" value="ECO:0007669"/>
    <property type="project" value="UniProtKB-SubCell"/>
</dbReference>
<dbReference type="RefSeq" id="WP_184339211.1">
    <property type="nucleotide sequence ID" value="NZ_JACHIG010000003.1"/>
</dbReference>
<comment type="catalytic activity">
    <reaction evidence="16">
        <text>Preferential cleavage: (Ac)2-L-Lys-D-Ala-|-D-Ala. Also transpeptidation of peptidyl-alanyl moieties that are N-acyl substituents of D-alanine.</text>
        <dbReference type="EC" id="3.4.16.4"/>
    </reaction>
</comment>
<evidence type="ECO:0000256" key="12">
    <source>
        <dbReference type="ARBA" id="ARBA00022984"/>
    </source>
</evidence>
<dbReference type="GO" id="GO:0009252">
    <property type="term" value="P:peptidoglycan biosynthetic process"/>
    <property type="evidence" value="ECO:0007669"/>
    <property type="project" value="UniProtKB-KW"/>
</dbReference>
<reference evidence="21 22" key="1">
    <citation type="submission" date="2020-08" db="EMBL/GenBank/DDBJ databases">
        <title>Genomic Encyclopedia of Type Strains, Phase IV (KMG-IV): sequencing the most valuable type-strain genomes for metagenomic binning, comparative biology and taxonomic classification.</title>
        <authorList>
            <person name="Goeker M."/>
        </authorList>
    </citation>
    <scope>NUCLEOTIDE SEQUENCE [LARGE SCALE GENOMIC DNA]</scope>
    <source>
        <strain evidence="21 22">DSM 12252</strain>
    </source>
</reference>
<dbReference type="SUPFAM" id="SSF56601">
    <property type="entry name" value="beta-lactamase/transpeptidase-like"/>
    <property type="match status" value="1"/>
</dbReference>
<evidence type="ECO:0000256" key="11">
    <source>
        <dbReference type="ARBA" id="ARBA00022960"/>
    </source>
</evidence>
<keyword evidence="22" id="KW-1185">Reference proteome</keyword>
<gene>
    <name evidence="21" type="ORF">HNQ65_001855</name>
</gene>
<comment type="similarity">
    <text evidence="4">In the N-terminal section; belongs to the glycosyltransferase 51 family.</text>
</comment>
<keyword evidence="11" id="KW-0133">Cell shape</keyword>
<evidence type="ECO:0000259" key="19">
    <source>
        <dbReference type="Pfam" id="PF00905"/>
    </source>
</evidence>
<dbReference type="FunFam" id="1.10.3810.10:FF:000001">
    <property type="entry name" value="Penicillin-binding protein 1A"/>
    <property type="match status" value="1"/>
</dbReference>
<evidence type="ECO:0000256" key="15">
    <source>
        <dbReference type="ARBA" id="ARBA00023316"/>
    </source>
</evidence>
<feature type="domain" description="Glycosyl transferase family 51" evidence="20">
    <location>
        <begin position="75"/>
        <end position="249"/>
    </location>
</feature>
<organism evidence="21 22">
    <name type="scientific">Prosthecobacter vanneervenii</name>
    <dbReference type="NCBI Taxonomy" id="48466"/>
    <lineage>
        <taxon>Bacteria</taxon>
        <taxon>Pseudomonadati</taxon>
        <taxon>Verrucomicrobiota</taxon>
        <taxon>Verrucomicrobiia</taxon>
        <taxon>Verrucomicrobiales</taxon>
        <taxon>Verrucomicrobiaceae</taxon>
        <taxon>Prosthecobacter</taxon>
    </lineage>
</organism>
<evidence type="ECO:0000313" key="22">
    <source>
        <dbReference type="Proteomes" id="UP000590740"/>
    </source>
</evidence>
<keyword evidence="10 21" id="KW-0378">Hydrolase</keyword>
<evidence type="ECO:0000256" key="16">
    <source>
        <dbReference type="ARBA" id="ARBA00034000"/>
    </source>
</evidence>
<comment type="caution">
    <text evidence="21">The sequence shown here is derived from an EMBL/GenBank/DDBJ whole genome shotgun (WGS) entry which is preliminary data.</text>
</comment>
<dbReference type="SUPFAM" id="SSF53955">
    <property type="entry name" value="Lysozyme-like"/>
    <property type="match status" value="1"/>
</dbReference>
<proteinExistence type="inferred from homology"/>
<evidence type="ECO:0000256" key="13">
    <source>
        <dbReference type="ARBA" id="ARBA00023136"/>
    </source>
</evidence>
<evidence type="ECO:0000256" key="5">
    <source>
        <dbReference type="ARBA" id="ARBA00022475"/>
    </source>
</evidence>
<keyword evidence="18" id="KW-0812">Transmembrane</keyword>
<dbReference type="GO" id="GO:0008955">
    <property type="term" value="F:peptidoglycan glycosyltransferase activity"/>
    <property type="evidence" value="ECO:0007669"/>
    <property type="project" value="UniProtKB-EC"/>
</dbReference>
<dbReference type="Pfam" id="PF00912">
    <property type="entry name" value="Transgly"/>
    <property type="match status" value="1"/>
</dbReference>
<dbReference type="GO" id="GO:0071555">
    <property type="term" value="P:cell wall organization"/>
    <property type="evidence" value="ECO:0007669"/>
    <property type="project" value="UniProtKB-KW"/>
</dbReference>
<evidence type="ECO:0000256" key="17">
    <source>
        <dbReference type="ARBA" id="ARBA00049902"/>
    </source>
</evidence>
<dbReference type="GO" id="GO:0009002">
    <property type="term" value="F:serine-type D-Ala-D-Ala carboxypeptidase activity"/>
    <property type="evidence" value="ECO:0007669"/>
    <property type="project" value="UniProtKB-EC"/>
</dbReference>
<dbReference type="InterPro" id="IPR012338">
    <property type="entry name" value="Beta-lactam/transpept-like"/>
</dbReference>
<comment type="subcellular location">
    <subcellularLocation>
        <location evidence="1">Cell membrane</location>
    </subcellularLocation>
</comment>
<keyword evidence="6" id="KW-0121">Carboxypeptidase</keyword>
<comment type="similarity">
    <text evidence="3">In the C-terminal section; belongs to the transpeptidase family.</text>
</comment>